<evidence type="ECO:0000313" key="4">
    <source>
        <dbReference type="Proteomes" id="UP000714817"/>
    </source>
</evidence>
<feature type="transmembrane region" description="Helical" evidence="1">
    <location>
        <begin position="114"/>
        <end position="132"/>
    </location>
</feature>
<name>A0A955E199_UNCKA</name>
<dbReference type="Proteomes" id="UP000714817">
    <property type="component" value="Unassembled WGS sequence"/>
</dbReference>
<protein>
    <submittedName>
        <fullName evidence="3">MerR family transcriptional regulator</fullName>
    </submittedName>
</protein>
<reference evidence="3" key="2">
    <citation type="journal article" date="2021" name="Microbiome">
        <title>Successional dynamics and alternative stable states in a saline activated sludge microbial community over 9 years.</title>
        <authorList>
            <person name="Wang Y."/>
            <person name="Ye J."/>
            <person name="Ju F."/>
            <person name="Liu L."/>
            <person name="Boyd J.A."/>
            <person name="Deng Y."/>
            <person name="Parks D.H."/>
            <person name="Jiang X."/>
            <person name="Yin X."/>
            <person name="Woodcroft B.J."/>
            <person name="Tyson G.W."/>
            <person name="Hugenholtz P."/>
            <person name="Polz M.F."/>
            <person name="Zhang T."/>
        </authorList>
    </citation>
    <scope>NUCLEOTIDE SEQUENCE</scope>
    <source>
        <strain evidence="3">HKST-UBA80</strain>
    </source>
</reference>
<evidence type="ECO:0000313" key="3">
    <source>
        <dbReference type="EMBL" id="MCA9302276.1"/>
    </source>
</evidence>
<evidence type="ECO:0000256" key="1">
    <source>
        <dbReference type="SAM" id="Phobius"/>
    </source>
</evidence>
<dbReference type="AlphaFoldDB" id="A0A955E199"/>
<keyword evidence="1" id="KW-0812">Transmembrane</keyword>
<dbReference type="Gene3D" id="1.10.1660.10">
    <property type="match status" value="1"/>
</dbReference>
<evidence type="ECO:0000259" key="2">
    <source>
        <dbReference type="Pfam" id="PF13411"/>
    </source>
</evidence>
<accession>A0A955E199</accession>
<organism evidence="3 4">
    <name type="scientific">candidate division WWE3 bacterium</name>
    <dbReference type="NCBI Taxonomy" id="2053526"/>
    <lineage>
        <taxon>Bacteria</taxon>
        <taxon>Katanobacteria</taxon>
    </lineage>
</organism>
<dbReference type="Pfam" id="PF13411">
    <property type="entry name" value="MerR_1"/>
    <property type="match status" value="1"/>
</dbReference>
<reference evidence="3" key="1">
    <citation type="submission" date="2020-04" db="EMBL/GenBank/DDBJ databases">
        <authorList>
            <person name="Zhang T."/>
        </authorList>
    </citation>
    <scope>NUCLEOTIDE SEQUENCE</scope>
    <source>
        <strain evidence="3">HKST-UBA80</strain>
    </source>
</reference>
<dbReference type="SUPFAM" id="SSF46955">
    <property type="entry name" value="Putative DNA-binding domain"/>
    <property type="match status" value="1"/>
</dbReference>
<proteinExistence type="predicted"/>
<feature type="domain" description="HTH merR-type" evidence="2">
    <location>
        <begin position="35"/>
        <end position="90"/>
    </location>
</feature>
<keyword evidence="1" id="KW-1133">Transmembrane helix</keyword>
<comment type="caution">
    <text evidence="3">The sequence shown here is derived from an EMBL/GenBank/DDBJ whole genome shotgun (WGS) entry which is preliminary data.</text>
</comment>
<gene>
    <name evidence="3" type="ORF">KDA10_02885</name>
</gene>
<dbReference type="InterPro" id="IPR000551">
    <property type="entry name" value="MerR-type_HTH_dom"/>
</dbReference>
<dbReference type="EMBL" id="JAGQNY010000010">
    <property type="protein sequence ID" value="MCA9302276.1"/>
    <property type="molecule type" value="Genomic_DNA"/>
</dbReference>
<sequence length="234" mass="26537">MKKKKITKNNNLLSVDKIIQAAKKEGIDFGKTDPYNRLRYYTKIGWLPHMIRKKTERGEIAGHYPLEVVETLKIIQDLKNSGATNEQINSKLHNTQTNQNIKQSIRMLTVKDSVTSYALLGLIIVLIILQITQLKKKDPKNVILYANDDLSSANQNYDYANVTSGVAYIPRGSKSITVKNTNINELSKIYITFNDDYSPASKYWVSSKTAGEGFTIETDVPVKADSEFNWWVSN</sequence>
<keyword evidence="1" id="KW-0472">Membrane</keyword>
<dbReference type="InterPro" id="IPR009061">
    <property type="entry name" value="DNA-bd_dom_put_sf"/>
</dbReference>